<dbReference type="RefSeq" id="WP_314511489.1">
    <property type="nucleotide sequence ID" value="NZ_JASJOU010000004.1"/>
</dbReference>
<dbReference type="EMBL" id="JASJOU010000004">
    <property type="protein sequence ID" value="MDJ1501829.1"/>
    <property type="molecule type" value="Genomic_DNA"/>
</dbReference>
<sequence>MNKPLSSKEKLKAILKGEFKMPKLVVFEHLTTQECIEYSALCEQTKGLLPHQFTNEQLERSVYFILKKRGEKVSYPLSEQDHKRVKYLTRK</sequence>
<reference evidence="1" key="1">
    <citation type="submission" date="2023-05" db="EMBL/GenBank/DDBJ databases">
        <authorList>
            <person name="Zhang X."/>
        </authorList>
    </citation>
    <scope>NUCLEOTIDE SEQUENCE</scope>
    <source>
        <strain evidence="1">BD1B2-1</strain>
    </source>
</reference>
<accession>A0AAE3R5I4</accession>
<evidence type="ECO:0000313" key="1">
    <source>
        <dbReference type="EMBL" id="MDJ1501829.1"/>
    </source>
</evidence>
<dbReference type="Proteomes" id="UP001232063">
    <property type="component" value="Unassembled WGS sequence"/>
</dbReference>
<gene>
    <name evidence="1" type="ORF">QNI22_14270</name>
</gene>
<proteinExistence type="predicted"/>
<name>A0AAE3R5I4_9BACT</name>
<comment type="caution">
    <text evidence="1">The sequence shown here is derived from an EMBL/GenBank/DDBJ whole genome shotgun (WGS) entry which is preliminary data.</text>
</comment>
<protein>
    <submittedName>
        <fullName evidence="1">Uncharacterized protein</fullName>
    </submittedName>
</protein>
<organism evidence="1 2">
    <name type="scientific">Xanthocytophaga agilis</name>
    <dbReference type="NCBI Taxonomy" id="3048010"/>
    <lineage>
        <taxon>Bacteria</taxon>
        <taxon>Pseudomonadati</taxon>
        <taxon>Bacteroidota</taxon>
        <taxon>Cytophagia</taxon>
        <taxon>Cytophagales</taxon>
        <taxon>Rhodocytophagaceae</taxon>
        <taxon>Xanthocytophaga</taxon>
    </lineage>
</organism>
<keyword evidence="2" id="KW-1185">Reference proteome</keyword>
<dbReference type="AlphaFoldDB" id="A0AAE3R5I4"/>
<evidence type="ECO:0000313" key="2">
    <source>
        <dbReference type="Proteomes" id="UP001232063"/>
    </source>
</evidence>